<gene>
    <name evidence="1" type="ORF">LSALG_LOCUS3666</name>
</gene>
<sequence length="93" mass="10791">MKLGVESVNCIDTTMESPNGTYVTVNFHYNEMFAPNPLVYLGPMRITHERLAEGIRIIDNDADYFEFIDDGYMAKNELRMNVYIDHQNEPILD</sequence>
<accession>A0AA35V1K1</accession>
<dbReference type="EMBL" id="OX465086">
    <property type="protein sequence ID" value="CAI9262955.1"/>
    <property type="molecule type" value="Genomic_DNA"/>
</dbReference>
<organism evidence="1 2">
    <name type="scientific">Lactuca saligna</name>
    <name type="common">Willowleaf lettuce</name>
    <dbReference type="NCBI Taxonomy" id="75948"/>
    <lineage>
        <taxon>Eukaryota</taxon>
        <taxon>Viridiplantae</taxon>
        <taxon>Streptophyta</taxon>
        <taxon>Embryophyta</taxon>
        <taxon>Tracheophyta</taxon>
        <taxon>Spermatophyta</taxon>
        <taxon>Magnoliopsida</taxon>
        <taxon>eudicotyledons</taxon>
        <taxon>Gunneridae</taxon>
        <taxon>Pentapetalae</taxon>
        <taxon>asterids</taxon>
        <taxon>campanulids</taxon>
        <taxon>Asterales</taxon>
        <taxon>Asteraceae</taxon>
        <taxon>Cichorioideae</taxon>
        <taxon>Cichorieae</taxon>
        <taxon>Lactucinae</taxon>
        <taxon>Lactuca</taxon>
    </lineage>
</organism>
<reference evidence="1" key="1">
    <citation type="submission" date="2023-04" db="EMBL/GenBank/DDBJ databases">
        <authorList>
            <person name="Vijverberg K."/>
            <person name="Xiong W."/>
            <person name="Schranz E."/>
        </authorList>
    </citation>
    <scope>NUCLEOTIDE SEQUENCE</scope>
</reference>
<dbReference type="AlphaFoldDB" id="A0AA35V1K1"/>
<name>A0AA35V1K1_LACSI</name>
<protein>
    <submittedName>
        <fullName evidence="1">Uncharacterized protein</fullName>
    </submittedName>
</protein>
<dbReference type="Proteomes" id="UP001177003">
    <property type="component" value="Chromosome 0"/>
</dbReference>
<evidence type="ECO:0000313" key="2">
    <source>
        <dbReference type="Proteomes" id="UP001177003"/>
    </source>
</evidence>
<proteinExistence type="predicted"/>
<keyword evidence="2" id="KW-1185">Reference proteome</keyword>
<evidence type="ECO:0000313" key="1">
    <source>
        <dbReference type="EMBL" id="CAI9262955.1"/>
    </source>
</evidence>